<gene>
    <name evidence="3" type="ORF">FNQ90_19265</name>
</gene>
<keyword evidence="2" id="KW-0812">Transmembrane</keyword>
<evidence type="ECO:0000256" key="1">
    <source>
        <dbReference type="SAM" id="MobiDB-lite"/>
    </source>
</evidence>
<keyword evidence="2" id="KW-0472">Membrane</keyword>
<dbReference type="AlphaFoldDB" id="A0A7W3Y2W1"/>
<name>A0A7W3Y2W1_9ACTN</name>
<dbReference type="Proteomes" id="UP000538929">
    <property type="component" value="Unassembled WGS sequence"/>
</dbReference>
<feature type="region of interest" description="Disordered" evidence="1">
    <location>
        <begin position="1"/>
        <end position="20"/>
    </location>
</feature>
<comment type="caution">
    <text evidence="3">The sequence shown here is derived from an EMBL/GenBank/DDBJ whole genome shotgun (WGS) entry which is preliminary data.</text>
</comment>
<sequence length="68" mass="7450">MSMLTPPGMRGRKYRVTGTSYPRIRRPRRRRRTVAVIGGVIAVGVLGFGTLQLVDVFTGGESERSASN</sequence>
<keyword evidence="2" id="KW-1133">Transmembrane helix</keyword>
<evidence type="ECO:0000313" key="4">
    <source>
        <dbReference type="Proteomes" id="UP000538929"/>
    </source>
</evidence>
<accession>A0A7W3Y2W1</accession>
<evidence type="ECO:0000256" key="2">
    <source>
        <dbReference type="SAM" id="Phobius"/>
    </source>
</evidence>
<organism evidence="3 4">
    <name type="scientific">Streptomyces alkaliphilus</name>
    <dbReference type="NCBI Taxonomy" id="1472722"/>
    <lineage>
        <taxon>Bacteria</taxon>
        <taxon>Bacillati</taxon>
        <taxon>Actinomycetota</taxon>
        <taxon>Actinomycetes</taxon>
        <taxon>Kitasatosporales</taxon>
        <taxon>Streptomycetaceae</taxon>
        <taxon>Streptomyces</taxon>
    </lineage>
</organism>
<proteinExistence type="predicted"/>
<protein>
    <submittedName>
        <fullName evidence="3">LytR family transcriptional regulator</fullName>
    </submittedName>
</protein>
<reference evidence="4" key="1">
    <citation type="submission" date="2019-10" db="EMBL/GenBank/DDBJ databases">
        <title>Streptomyces sp. nov., a novel actinobacterium isolated from alkaline environment.</title>
        <authorList>
            <person name="Golinska P."/>
        </authorList>
    </citation>
    <scope>NUCLEOTIDE SEQUENCE [LARGE SCALE GENOMIC DNA]</scope>
    <source>
        <strain evidence="4">DSM 42118</strain>
    </source>
</reference>
<evidence type="ECO:0000313" key="3">
    <source>
        <dbReference type="EMBL" id="MBB0246189.1"/>
    </source>
</evidence>
<feature type="non-terminal residue" evidence="3">
    <location>
        <position position="68"/>
    </location>
</feature>
<feature type="transmembrane region" description="Helical" evidence="2">
    <location>
        <begin position="33"/>
        <end position="54"/>
    </location>
</feature>
<keyword evidence="4" id="KW-1185">Reference proteome</keyword>
<dbReference type="EMBL" id="VKHT01000770">
    <property type="protein sequence ID" value="MBB0246189.1"/>
    <property type="molecule type" value="Genomic_DNA"/>
</dbReference>